<dbReference type="InterPro" id="IPR001647">
    <property type="entry name" value="HTH_TetR"/>
</dbReference>
<organism evidence="6 7">
    <name type="scientific">Actinoallomurus iriomotensis</name>
    <dbReference type="NCBI Taxonomy" id="478107"/>
    <lineage>
        <taxon>Bacteria</taxon>
        <taxon>Bacillati</taxon>
        <taxon>Actinomycetota</taxon>
        <taxon>Actinomycetes</taxon>
        <taxon>Streptosporangiales</taxon>
        <taxon>Thermomonosporaceae</taxon>
        <taxon>Actinoallomurus</taxon>
    </lineage>
</organism>
<dbReference type="Gene3D" id="1.10.357.10">
    <property type="entry name" value="Tetracycline Repressor, domain 2"/>
    <property type="match status" value="1"/>
</dbReference>
<evidence type="ECO:0000259" key="5">
    <source>
        <dbReference type="PROSITE" id="PS50977"/>
    </source>
</evidence>
<dbReference type="SUPFAM" id="SSF46689">
    <property type="entry name" value="Homeodomain-like"/>
    <property type="match status" value="1"/>
</dbReference>
<dbReference type="InterPro" id="IPR036271">
    <property type="entry name" value="Tet_transcr_reg_TetR-rel_C_sf"/>
</dbReference>
<evidence type="ECO:0000256" key="1">
    <source>
        <dbReference type="ARBA" id="ARBA00023015"/>
    </source>
</evidence>
<dbReference type="PANTHER" id="PTHR30055">
    <property type="entry name" value="HTH-TYPE TRANSCRIPTIONAL REGULATOR RUTR"/>
    <property type="match status" value="1"/>
</dbReference>
<dbReference type="PROSITE" id="PS50977">
    <property type="entry name" value="HTH_TETR_2"/>
    <property type="match status" value="1"/>
</dbReference>
<feature type="DNA-binding region" description="H-T-H motif" evidence="4">
    <location>
        <begin position="35"/>
        <end position="54"/>
    </location>
</feature>
<keyword evidence="3" id="KW-0804">Transcription</keyword>
<sequence>MPQPTAPPGRSAAKHEAILRAATEVFLRDGYARASVDAIAATAGVGKQTVYGHFGDKERLFLAVVAEARKATGVAPEDLGTLVPDTGDARADLQSAGERLLRAILAPENMALHRLTIAELTHHPELQRSWRDDGNSQAISDAIATYLTERDRRGDLAVPDPPLAARQFIMLLSTEGQVRSLRGVQTLAEDEIREIARQTTDLIVRAHRPS</sequence>
<dbReference type="GO" id="GO:0003700">
    <property type="term" value="F:DNA-binding transcription factor activity"/>
    <property type="evidence" value="ECO:0007669"/>
    <property type="project" value="TreeGrafter"/>
</dbReference>
<dbReference type="Proteomes" id="UP001165135">
    <property type="component" value="Unassembled WGS sequence"/>
</dbReference>
<dbReference type="Pfam" id="PF00440">
    <property type="entry name" value="TetR_N"/>
    <property type="match status" value="1"/>
</dbReference>
<reference evidence="6" key="1">
    <citation type="submission" date="2023-03" db="EMBL/GenBank/DDBJ databases">
        <title>Actinoallomurus iriomotensis NBRC 103681.</title>
        <authorList>
            <person name="Ichikawa N."/>
            <person name="Sato H."/>
            <person name="Tonouchi N."/>
        </authorList>
    </citation>
    <scope>NUCLEOTIDE SEQUENCE</scope>
    <source>
        <strain evidence="6">NBRC 103681</strain>
    </source>
</reference>
<dbReference type="Pfam" id="PF14246">
    <property type="entry name" value="TetR_C_7"/>
    <property type="match status" value="1"/>
</dbReference>
<protein>
    <submittedName>
        <fullName evidence="6">TetR family transcriptional regulator</fullName>
    </submittedName>
</protein>
<dbReference type="FunFam" id="1.10.10.60:FF:000141">
    <property type="entry name" value="TetR family transcriptional regulator"/>
    <property type="match status" value="1"/>
</dbReference>
<evidence type="ECO:0000256" key="3">
    <source>
        <dbReference type="ARBA" id="ARBA00023163"/>
    </source>
</evidence>
<dbReference type="RefSeq" id="WP_285625032.1">
    <property type="nucleotide sequence ID" value="NZ_BSTJ01000006.1"/>
</dbReference>
<evidence type="ECO:0000256" key="2">
    <source>
        <dbReference type="ARBA" id="ARBA00023125"/>
    </source>
</evidence>
<evidence type="ECO:0000313" key="7">
    <source>
        <dbReference type="Proteomes" id="UP001165135"/>
    </source>
</evidence>
<proteinExistence type="predicted"/>
<feature type="domain" description="HTH tetR-type" evidence="5">
    <location>
        <begin position="12"/>
        <end position="72"/>
    </location>
</feature>
<name>A0A9W6RI83_9ACTN</name>
<accession>A0A9W6RI83</accession>
<comment type="caution">
    <text evidence="6">The sequence shown here is derived from an EMBL/GenBank/DDBJ whole genome shotgun (WGS) entry which is preliminary data.</text>
</comment>
<dbReference type="InterPro" id="IPR050109">
    <property type="entry name" value="HTH-type_TetR-like_transc_reg"/>
</dbReference>
<dbReference type="SUPFAM" id="SSF48498">
    <property type="entry name" value="Tetracyclin repressor-like, C-terminal domain"/>
    <property type="match status" value="1"/>
</dbReference>
<dbReference type="PANTHER" id="PTHR30055:SF146">
    <property type="entry name" value="HTH-TYPE TRANSCRIPTIONAL DUAL REGULATOR CECR"/>
    <property type="match status" value="1"/>
</dbReference>
<evidence type="ECO:0000313" key="6">
    <source>
        <dbReference type="EMBL" id="GLY76541.1"/>
    </source>
</evidence>
<dbReference type="AlphaFoldDB" id="A0A9W6RI83"/>
<dbReference type="InterPro" id="IPR039536">
    <property type="entry name" value="TetR_C_Proteobacteria"/>
</dbReference>
<keyword evidence="2 4" id="KW-0238">DNA-binding</keyword>
<gene>
    <name evidence="6" type="ORF">Airi01_048080</name>
</gene>
<dbReference type="EMBL" id="BSTJ01000006">
    <property type="protein sequence ID" value="GLY76541.1"/>
    <property type="molecule type" value="Genomic_DNA"/>
</dbReference>
<dbReference type="InterPro" id="IPR009057">
    <property type="entry name" value="Homeodomain-like_sf"/>
</dbReference>
<dbReference type="PRINTS" id="PR00455">
    <property type="entry name" value="HTHTETR"/>
</dbReference>
<keyword evidence="1" id="KW-0805">Transcription regulation</keyword>
<evidence type="ECO:0000256" key="4">
    <source>
        <dbReference type="PROSITE-ProRule" id="PRU00335"/>
    </source>
</evidence>
<dbReference type="GO" id="GO:0000976">
    <property type="term" value="F:transcription cis-regulatory region binding"/>
    <property type="evidence" value="ECO:0007669"/>
    <property type="project" value="TreeGrafter"/>
</dbReference>
<dbReference type="GO" id="GO:0045892">
    <property type="term" value="P:negative regulation of DNA-templated transcription"/>
    <property type="evidence" value="ECO:0007669"/>
    <property type="project" value="UniProtKB-ARBA"/>
</dbReference>